<evidence type="ECO:0008006" key="3">
    <source>
        <dbReference type="Google" id="ProtNLM"/>
    </source>
</evidence>
<dbReference type="Proteomes" id="UP000198304">
    <property type="component" value="Unassembled WGS sequence"/>
</dbReference>
<evidence type="ECO:0000313" key="1">
    <source>
        <dbReference type="EMBL" id="SNS57428.1"/>
    </source>
</evidence>
<organism evidence="1 2">
    <name type="scientific">Anaerovirgula multivorans</name>
    <dbReference type="NCBI Taxonomy" id="312168"/>
    <lineage>
        <taxon>Bacteria</taxon>
        <taxon>Bacillati</taxon>
        <taxon>Bacillota</taxon>
        <taxon>Clostridia</taxon>
        <taxon>Peptostreptococcales</taxon>
        <taxon>Natronincolaceae</taxon>
        <taxon>Anaerovirgula</taxon>
    </lineage>
</organism>
<dbReference type="RefSeq" id="WP_176431381.1">
    <property type="nucleotide sequence ID" value="NZ_FZOJ01000013.1"/>
</dbReference>
<name>A0A239FLE6_9FIRM</name>
<gene>
    <name evidence="1" type="ORF">SAMN05446037_101366</name>
</gene>
<protein>
    <recommendedName>
        <fullName evidence="3">Cyclic lactone autoinducer peptide</fullName>
    </recommendedName>
</protein>
<keyword evidence="2" id="KW-1185">Reference proteome</keyword>
<evidence type="ECO:0000313" key="2">
    <source>
        <dbReference type="Proteomes" id="UP000198304"/>
    </source>
</evidence>
<accession>A0A239FLE6</accession>
<sequence length="46" mass="5208">MKKNQILTLLASMLSSLAFFFTIQSGCVPWLSREAKMPESMLEAEE</sequence>
<reference evidence="2" key="1">
    <citation type="submission" date="2017-06" db="EMBL/GenBank/DDBJ databases">
        <authorList>
            <person name="Varghese N."/>
            <person name="Submissions S."/>
        </authorList>
    </citation>
    <scope>NUCLEOTIDE SEQUENCE [LARGE SCALE GENOMIC DNA]</scope>
    <source>
        <strain evidence="2">SCA</strain>
    </source>
</reference>
<proteinExistence type="predicted"/>
<dbReference type="AlphaFoldDB" id="A0A239FLE6"/>
<dbReference type="EMBL" id="FZOJ01000013">
    <property type="protein sequence ID" value="SNS57428.1"/>
    <property type="molecule type" value="Genomic_DNA"/>
</dbReference>